<evidence type="ECO:0000313" key="1">
    <source>
        <dbReference type="EMBL" id="JAH64178.1"/>
    </source>
</evidence>
<accession>A0A0E9UGS9</accession>
<protein>
    <submittedName>
        <fullName evidence="1">Uncharacterized protein</fullName>
    </submittedName>
</protein>
<dbReference type="EMBL" id="GBXM01044399">
    <property type="protein sequence ID" value="JAH64178.1"/>
    <property type="molecule type" value="Transcribed_RNA"/>
</dbReference>
<name>A0A0E9UGS9_ANGAN</name>
<proteinExistence type="predicted"/>
<reference evidence="1" key="1">
    <citation type="submission" date="2014-11" db="EMBL/GenBank/DDBJ databases">
        <authorList>
            <person name="Amaro Gonzalez C."/>
        </authorList>
    </citation>
    <scope>NUCLEOTIDE SEQUENCE</scope>
</reference>
<sequence length="46" mass="5155">MCVNCAVRTCRYQLITCVRWRAKKVCQCLGSDPSEIHFSAGSSAQF</sequence>
<organism evidence="1">
    <name type="scientific">Anguilla anguilla</name>
    <name type="common">European freshwater eel</name>
    <name type="synonym">Muraena anguilla</name>
    <dbReference type="NCBI Taxonomy" id="7936"/>
    <lineage>
        <taxon>Eukaryota</taxon>
        <taxon>Metazoa</taxon>
        <taxon>Chordata</taxon>
        <taxon>Craniata</taxon>
        <taxon>Vertebrata</taxon>
        <taxon>Euteleostomi</taxon>
        <taxon>Actinopterygii</taxon>
        <taxon>Neopterygii</taxon>
        <taxon>Teleostei</taxon>
        <taxon>Anguilliformes</taxon>
        <taxon>Anguillidae</taxon>
        <taxon>Anguilla</taxon>
    </lineage>
</organism>
<dbReference type="AlphaFoldDB" id="A0A0E9UGS9"/>
<reference evidence="1" key="2">
    <citation type="journal article" date="2015" name="Fish Shellfish Immunol.">
        <title>Early steps in the European eel (Anguilla anguilla)-Vibrio vulnificus interaction in the gills: Role of the RtxA13 toxin.</title>
        <authorList>
            <person name="Callol A."/>
            <person name="Pajuelo D."/>
            <person name="Ebbesson L."/>
            <person name="Teles M."/>
            <person name="MacKenzie S."/>
            <person name="Amaro C."/>
        </authorList>
    </citation>
    <scope>NUCLEOTIDE SEQUENCE</scope>
</reference>